<dbReference type="EMBL" id="AGNK02004886">
    <property type="status" value="NOT_ANNOTATED_CDS"/>
    <property type="molecule type" value="Genomic_DNA"/>
</dbReference>
<name>K3ZLL6_SETIT</name>
<organism evidence="1 2">
    <name type="scientific">Setaria italica</name>
    <name type="common">Foxtail millet</name>
    <name type="synonym">Panicum italicum</name>
    <dbReference type="NCBI Taxonomy" id="4555"/>
    <lineage>
        <taxon>Eukaryota</taxon>
        <taxon>Viridiplantae</taxon>
        <taxon>Streptophyta</taxon>
        <taxon>Embryophyta</taxon>
        <taxon>Tracheophyta</taxon>
        <taxon>Spermatophyta</taxon>
        <taxon>Magnoliopsida</taxon>
        <taxon>Liliopsida</taxon>
        <taxon>Poales</taxon>
        <taxon>Poaceae</taxon>
        <taxon>PACMAD clade</taxon>
        <taxon>Panicoideae</taxon>
        <taxon>Panicodae</taxon>
        <taxon>Paniceae</taxon>
        <taxon>Cenchrinae</taxon>
        <taxon>Setaria</taxon>
    </lineage>
</organism>
<dbReference type="SUPFAM" id="SSF56801">
    <property type="entry name" value="Acetyl-CoA synthetase-like"/>
    <property type="match status" value="1"/>
</dbReference>
<dbReference type="STRING" id="4555.K3ZLL6"/>
<evidence type="ECO:0000313" key="1">
    <source>
        <dbReference type="EnsemblPlants" id="KQK94471"/>
    </source>
</evidence>
<sequence>MATPSCTTNTDGSSIAAAGSGVDGRSGYCVTTRTFCSRRPLVPLPPVSTSLLFLDFAFSHLPPTLPMHAALLDTTTGEELSFPAFLSQVCALAGALRRHVSANPMLTGGEIAHLLALSGASMIFTVSSSTAKLPAGFPTVLLLDSDRFYSFLHNDHEEEQALDAMLLRYEGTHWSFIAMVARANATVRKPSLGQERTVALRMTMVVMTDTTARARVKGMLEAAKKWAVTDMWALAVVVTMVKGIHTLDALER</sequence>
<reference evidence="1" key="2">
    <citation type="submission" date="2018-08" db="UniProtKB">
        <authorList>
            <consortium name="EnsemblPlants"/>
        </authorList>
    </citation>
    <scope>IDENTIFICATION</scope>
    <source>
        <strain evidence="1">Yugu1</strain>
    </source>
</reference>
<dbReference type="HOGENOM" id="CLU_1104302_0_0_1"/>
<protein>
    <submittedName>
        <fullName evidence="1">Uncharacterized protein</fullName>
    </submittedName>
</protein>
<dbReference type="eggNOG" id="KOG1176">
    <property type="taxonomic scope" value="Eukaryota"/>
</dbReference>
<evidence type="ECO:0000313" key="2">
    <source>
        <dbReference type="Proteomes" id="UP000004995"/>
    </source>
</evidence>
<proteinExistence type="predicted"/>
<keyword evidence="2" id="KW-1185">Reference proteome</keyword>
<reference evidence="2" key="1">
    <citation type="journal article" date="2012" name="Nat. Biotechnol.">
        <title>Reference genome sequence of the model plant Setaria.</title>
        <authorList>
            <person name="Bennetzen J.L."/>
            <person name="Schmutz J."/>
            <person name="Wang H."/>
            <person name="Percifield R."/>
            <person name="Hawkins J."/>
            <person name="Pontaroli A.C."/>
            <person name="Estep M."/>
            <person name="Feng L."/>
            <person name="Vaughn J.N."/>
            <person name="Grimwood J."/>
            <person name="Jenkins J."/>
            <person name="Barry K."/>
            <person name="Lindquist E."/>
            <person name="Hellsten U."/>
            <person name="Deshpande S."/>
            <person name="Wang X."/>
            <person name="Wu X."/>
            <person name="Mitros T."/>
            <person name="Triplett J."/>
            <person name="Yang X."/>
            <person name="Ye C.Y."/>
            <person name="Mauro-Herrera M."/>
            <person name="Wang L."/>
            <person name="Li P."/>
            <person name="Sharma M."/>
            <person name="Sharma R."/>
            <person name="Ronald P.C."/>
            <person name="Panaud O."/>
            <person name="Kellogg E.A."/>
            <person name="Brutnell T.P."/>
            <person name="Doust A.N."/>
            <person name="Tuskan G.A."/>
            <person name="Rokhsar D."/>
            <person name="Devos K.M."/>
        </authorList>
    </citation>
    <scope>NUCLEOTIDE SEQUENCE [LARGE SCALE GENOMIC DNA]</scope>
    <source>
        <strain evidence="2">cv. Yugu1</strain>
    </source>
</reference>
<dbReference type="EnsemblPlants" id="KQK94471">
    <property type="protein sequence ID" value="KQK94471"/>
    <property type="gene ID" value="SETIT_027476mg"/>
</dbReference>
<dbReference type="Gramene" id="KQK94471">
    <property type="protein sequence ID" value="KQK94471"/>
    <property type="gene ID" value="SETIT_027476mg"/>
</dbReference>
<accession>K3ZLL6</accession>
<dbReference type="Proteomes" id="UP000004995">
    <property type="component" value="Unassembled WGS sequence"/>
</dbReference>
<dbReference type="AlphaFoldDB" id="K3ZLL6"/>
<dbReference type="InParanoid" id="K3ZLL6"/>